<comment type="caution">
    <text evidence="2">The sequence shown here is derived from an EMBL/GenBank/DDBJ whole genome shotgun (WGS) entry which is preliminary data.</text>
</comment>
<evidence type="ECO:0000313" key="3">
    <source>
        <dbReference type="Proteomes" id="UP000626109"/>
    </source>
</evidence>
<feature type="region of interest" description="Disordered" evidence="1">
    <location>
        <begin position="133"/>
        <end position="170"/>
    </location>
</feature>
<evidence type="ECO:0000256" key="1">
    <source>
        <dbReference type="SAM" id="MobiDB-lite"/>
    </source>
</evidence>
<feature type="compositionally biased region" description="Basic and acidic residues" evidence="1">
    <location>
        <begin position="136"/>
        <end position="148"/>
    </location>
</feature>
<dbReference type="Proteomes" id="UP000626109">
    <property type="component" value="Unassembled WGS sequence"/>
</dbReference>
<feature type="region of interest" description="Disordered" evidence="1">
    <location>
        <begin position="294"/>
        <end position="315"/>
    </location>
</feature>
<sequence>MKIRGVGTLLPSTVMKRQAEMAHQPGELLPAAGSNEQSPLSKCAVKQQSPRSKCAAKLSEPPTGWCSLALPSKLQTSAPLSVRAQKGKTGEGGLLEDLEGENQQADGELHTSDLVKKQADYKEVRPMVHRILHRVSPQEEQPKSDRSLPTEGAGGQQQQQQKEQQQQQEQQEQQQQEQQLQQQQTSLSQQQQQVDQRAATLQQAACRGALLGSGEMREVSLQEAQERLMKGLMCFNRGRIFQEASPPREGEKLSQMTSPRVPMAPSYSLAGQLLPKSSYPVVESQPPEVAQVRFKPSSLFSGPRPDHSDLKLADKAEFKPADRKLLPPLLKDKADKNTLIQ</sequence>
<dbReference type="AlphaFoldDB" id="A0A813I4A2"/>
<proteinExistence type="predicted"/>
<dbReference type="EMBL" id="CAJNNW010002627">
    <property type="protein sequence ID" value="CAE8644507.1"/>
    <property type="molecule type" value="Genomic_DNA"/>
</dbReference>
<feature type="compositionally biased region" description="Basic and acidic residues" evidence="1">
    <location>
        <begin position="304"/>
        <end position="315"/>
    </location>
</feature>
<accession>A0A813I4A2</accession>
<feature type="compositionally biased region" description="Low complexity" evidence="1">
    <location>
        <begin position="156"/>
        <end position="170"/>
    </location>
</feature>
<organism evidence="2 3">
    <name type="scientific">Polarella glacialis</name>
    <name type="common">Dinoflagellate</name>
    <dbReference type="NCBI Taxonomy" id="89957"/>
    <lineage>
        <taxon>Eukaryota</taxon>
        <taxon>Sar</taxon>
        <taxon>Alveolata</taxon>
        <taxon>Dinophyceae</taxon>
        <taxon>Suessiales</taxon>
        <taxon>Suessiaceae</taxon>
        <taxon>Polarella</taxon>
    </lineage>
</organism>
<gene>
    <name evidence="2" type="ORF">PGLA2088_LOCUS3117</name>
</gene>
<evidence type="ECO:0000313" key="2">
    <source>
        <dbReference type="EMBL" id="CAE8644507.1"/>
    </source>
</evidence>
<feature type="region of interest" description="Disordered" evidence="1">
    <location>
        <begin position="17"/>
        <end position="41"/>
    </location>
</feature>
<name>A0A813I4A2_POLGL</name>
<reference evidence="2" key="1">
    <citation type="submission" date="2021-02" db="EMBL/GenBank/DDBJ databases">
        <authorList>
            <person name="Dougan E. K."/>
            <person name="Rhodes N."/>
            <person name="Thang M."/>
            <person name="Chan C."/>
        </authorList>
    </citation>
    <scope>NUCLEOTIDE SEQUENCE</scope>
</reference>
<protein>
    <submittedName>
        <fullName evidence="2">Uncharacterized protein</fullName>
    </submittedName>
</protein>
<feature type="region of interest" description="Disordered" evidence="1">
    <location>
        <begin position="79"/>
        <end position="98"/>
    </location>
</feature>